<proteinExistence type="predicted"/>
<organism evidence="1">
    <name type="scientific">Rheinheimera sp. BAL341</name>
    <dbReference type="NCBI Taxonomy" id="1708203"/>
    <lineage>
        <taxon>Bacteria</taxon>
        <taxon>Pseudomonadati</taxon>
        <taxon>Pseudomonadota</taxon>
        <taxon>Gammaproteobacteria</taxon>
        <taxon>Chromatiales</taxon>
        <taxon>Chromatiaceae</taxon>
        <taxon>Rheinheimera</taxon>
    </lineage>
</organism>
<protein>
    <submittedName>
        <fullName evidence="1">Uncharacterized protein</fullName>
    </submittedName>
</protein>
<sequence>MSSAITDEELAKATAAANFHIFILLSYLVKNRAALFNNIVYL</sequence>
<name>A0A486XMV1_9GAMM</name>
<dbReference type="EMBL" id="CAAJGR010000073">
    <property type="protein sequence ID" value="VHO02717.1"/>
    <property type="molecule type" value="Genomic_DNA"/>
</dbReference>
<reference evidence="1" key="1">
    <citation type="submission" date="2019-04" db="EMBL/GenBank/DDBJ databases">
        <authorList>
            <person name="Brambilla D."/>
        </authorList>
    </citation>
    <scope>NUCLEOTIDE SEQUENCE</scope>
    <source>
        <strain evidence="1">BAL1</strain>
    </source>
</reference>
<gene>
    <name evidence="1" type="ORF">BAL341_962</name>
</gene>
<accession>A0A486XMV1</accession>
<evidence type="ECO:0000313" key="1">
    <source>
        <dbReference type="EMBL" id="VHO02717.1"/>
    </source>
</evidence>
<dbReference type="AlphaFoldDB" id="A0A486XMV1"/>